<evidence type="ECO:0000313" key="2">
    <source>
        <dbReference type="Proteomes" id="UP001596035"/>
    </source>
</evidence>
<dbReference type="Gene3D" id="3.40.50.970">
    <property type="match status" value="1"/>
</dbReference>
<dbReference type="SUPFAM" id="SSF52518">
    <property type="entry name" value="Thiamin diphosphate-binding fold (THDP-binding)"/>
    <property type="match status" value="1"/>
</dbReference>
<sequence>MSLSGYDAYREELTALAAHDGRVVCLAATPVGAGHPFELAHPDRFFGLPRAASAMVDVVSGLVTAGFRPFVCTGPARAGLGTAGSLGLLTRYLEAGATVVTPYAGFLEDYPVLRRLAGVTLAVPCGDAETRAVVREAVGAERPFHIRVGTVVRPYRSRGDLVAGTPVPVVNWESPGACEESVCLVSVGEDGTRLAREARGVAPWLAHAHLVYLDDARLRLAAGELGRRMRRFVVTGARHGVDGVTETLARLLPGCEVVGGSREGDAVLAVAQRLKAPV</sequence>
<protein>
    <submittedName>
        <fullName evidence="1">Transketolase</fullName>
    </submittedName>
</protein>
<gene>
    <name evidence="1" type="ORF">ACFPWV_05930</name>
</gene>
<dbReference type="RefSeq" id="WP_344566014.1">
    <property type="nucleotide sequence ID" value="NZ_BAAATG010000044.1"/>
</dbReference>
<dbReference type="Proteomes" id="UP001596035">
    <property type="component" value="Unassembled WGS sequence"/>
</dbReference>
<reference evidence="2" key="1">
    <citation type="journal article" date="2019" name="Int. J. Syst. Evol. Microbiol.">
        <title>The Global Catalogue of Microorganisms (GCM) 10K type strain sequencing project: providing services to taxonomists for standard genome sequencing and annotation.</title>
        <authorList>
            <consortium name="The Broad Institute Genomics Platform"/>
            <consortium name="The Broad Institute Genome Sequencing Center for Infectious Disease"/>
            <person name="Wu L."/>
            <person name="Ma J."/>
        </authorList>
    </citation>
    <scope>NUCLEOTIDE SEQUENCE [LARGE SCALE GENOMIC DNA]</scope>
    <source>
        <strain evidence="2">CGMCC 4.7131</strain>
    </source>
</reference>
<name>A0ABW0DLW6_9ACTN</name>
<organism evidence="1 2">
    <name type="scientific">Streptomyces atrovirens</name>
    <dbReference type="NCBI Taxonomy" id="285556"/>
    <lineage>
        <taxon>Bacteria</taxon>
        <taxon>Bacillati</taxon>
        <taxon>Actinomycetota</taxon>
        <taxon>Actinomycetes</taxon>
        <taxon>Kitasatosporales</taxon>
        <taxon>Streptomycetaceae</taxon>
        <taxon>Streptomyces</taxon>
    </lineage>
</organism>
<keyword evidence="2" id="KW-1185">Reference proteome</keyword>
<accession>A0ABW0DLW6</accession>
<proteinExistence type="predicted"/>
<dbReference type="InterPro" id="IPR029061">
    <property type="entry name" value="THDP-binding"/>
</dbReference>
<evidence type="ECO:0000313" key="1">
    <source>
        <dbReference type="EMBL" id="MFC5239451.1"/>
    </source>
</evidence>
<comment type="caution">
    <text evidence="1">The sequence shown here is derived from an EMBL/GenBank/DDBJ whole genome shotgun (WGS) entry which is preliminary data.</text>
</comment>
<dbReference type="EMBL" id="JBHSKN010000006">
    <property type="protein sequence ID" value="MFC5239451.1"/>
    <property type="molecule type" value="Genomic_DNA"/>
</dbReference>